<sequence length="426" mass="47428">MKPVVFLSHSSDDNPRAIALQQALVAAGCFDTAFDVQNLRQGVEYRPELYRWMARCHGAVLLITQAVMNRPDWVLQEATLLRARTMLEGAQAFRLFLLVDQPVLAHEVWTTRFAPLELDALQRATLAAPADSIAAFVAQVNAGMQEVAVFGSDHQARLAELIFDRLEPFMAERAGERVLAECLQVDDALWRGIVPAERALQALYARRLASGDLCAFGGLERLFEKLQDKADRSKRLQLLNALRSHWVPLANAARLADALARLRQPQDDEPPGNVLVLHTEYSAADKVALLHRDRRFQPFGELGHWIPVTPGNETAPMFAAKLRQALQAHLFPDEPEISAKDIIEDLADDLAAGKRCFVHLAGVQSMQHVLPVVRAYWPCLFLITARADVCERLSRELQIAPIAPPHADEVRRMRDLGKAQAHIGAA</sequence>
<dbReference type="Proteomes" id="UP000737171">
    <property type="component" value="Unassembled WGS sequence"/>
</dbReference>
<organism evidence="2 3">
    <name type="scientific">Pseudaquabacterium terrae</name>
    <dbReference type="NCBI Taxonomy" id="2732868"/>
    <lineage>
        <taxon>Bacteria</taxon>
        <taxon>Pseudomonadati</taxon>
        <taxon>Pseudomonadota</taxon>
        <taxon>Betaproteobacteria</taxon>
        <taxon>Burkholderiales</taxon>
        <taxon>Sphaerotilaceae</taxon>
        <taxon>Pseudaquabacterium</taxon>
    </lineage>
</organism>
<accession>A0ABX2ECX2</accession>
<dbReference type="PROSITE" id="PS51257">
    <property type="entry name" value="PROKAR_LIPOPROTEIN"/>
    <property type="match status" value="1"/>
</dbReference>
<dbReference type="Pfam" id="PF13676">
    <property type="entry name" value="TIR_2"/>
    <property type="match status" value="1"/>
</dbReference>
<feature type="domain" description="TIR" evidence="1">
    <location>
        <begin position="5"/>
        <end position="100"/>
    </location>
</feature>
<keyword evidence="3" id="KW-1185">Reference proteome</keyword>
<keyword evidence="2" id="KW-0675">Receptor</keyword>
<dbReference type="InterPro" id="IPR000157">
    <property type="entry name" value="TIR_dom"/>
</dbReference>
<dbReference type="InterPro" id="IPR035897">
    <property type="entry name" value="Toll_tir_struct_dom_sf"/>
</dbReference>
<proteinExistence type="predicted"/>
<evidence type="ECO:0000259" key="1">
    <source>
        <dbReference type="Pfam" id="PF13676"/>
    </source>
</evidence>
<name>A0ABX2ECX2_9BURK</name>
<dbReference type="Gene3D" id="3.40.50.10140">
    <property type="entry name" value="Toll/interleukin-1 receptor homology (TIR) domain"/>
    <property type="match status" value="1"/>
</dbReference>
<dbReference type="SUPFAM" id="SSF52200">
    <property type="entry name" value="Toll/Interleukin receptor TIR domain"/>
    <property type="match status" value="1"/>
</dbReference>
<evidence type="ECO:0000313" key="2">
    <source>
        <dbReference type="EMBL" id="NRF65717.1"/>
    </source>
</evidence>
<comment type="caution">
    <text evidence="2">The sequence shown here is derived from an EMBL/GenBank/DDBJ whole genome shotgun (WGS) entry which is preliminary data.</text>
</comment>
<reference evidence="2 3" key="1">
    <citation type="submission" date="2020-05" db="EMBL/GenBank/DDBJ databases">
        <title>Aquincola sp. isolate from soil.</title>
        <authorList>
            <person name="Han J."/>
            <person name="Kim D.-U."/>
        </authorList>
    </citation>
    <scope>NUCLEOTIDE SEQUENCE [LARGE SCALE GENOMIC DNA]</scope>
    <source>
        <strain evidence="2 3">S2</strain>
    </source>
</reference>
<protein>
    <submittedName>
        <fullName evidence="2">Toll/interleukin-1 receptor domain-containing protein</fullName>
    </submittedName>
</protein>
<dbReference type="RefSeq" id="WP_173120001.1">
    <property type="nucleotide sequence ID" value="NZ_JABRWJ010000001.1"/>
</dbReference>
<gene>
    <name evidence="2" type="ORF">HLB44_01835</name>
</gene>
<dbReference type="EMBL" id="JABRWJ010000001">
    <property type="protein sequence ID" value="NRF65717.1"/>
    <property type="molecule type" value="Genomic_DNA"/>
</dbReference>
<evidence type="ECO:0000313" key="3">
    <source>
        <dbReference type="Proteomes" id="UP000737171"/>
    </source>
</evidence>